<dbReference type="AlphaFoldDB" id="A0A1T2X2D2"/>
<dbReference type="GO" id="GO:0016747">
    <property type="term" value="F:acyltransferase activity, transferring groups other than amino-acyl groups"/>
    <property type="evidence" value="ECO:0007669"/>
    <property type="project" value="InterPro"/>
</dbReference>
<name>A0A1T2X2D2_9BACL</name>
<feature type="domain" description="N-acetyltransferase" evidence="1">
    <location>
        <begin position="1"/>
        <end position="163"/>
    </location>
</feature>
<dbReference type="Pfam" id="PF13527">
    <property type="entry name" value="Acetyltransf_9"/>
    <property type="match status" value="1"/>
</dbReference>
<dbReference type="STRING" id="1324314.BVG16_26960"/>
<dbReference type="OrthoDB" id="7017613at2"/>
<evidence type="ECO:0000259" key="1">
    <source>
        <dbReference type="PROSITE" id="PS51186"/>
    </source>
</evidence>
<dbReference type="InterPro" id="IPR016181">
    <property type="entry name" value="Acyl_CoA_acyltransferase"/>
</dbReference>
<keyword evidence="2" id="KW-0808">Transferase</keyword>
<protein>
    <submittedName>
        <fullName evidence="2">GNAT family N-acetyltransferase</fullName>
    </submittedName>
</protein>
<evidence type="ECO:0000313" key="3">
    <source>
        <dbReference type="Proteomes" id="UP000190188"/>
    </source>
</evidence>
<keyword evidence="3" id="KW-1185">Reference proteome</keyword>
<gene>
    <name evidence="2" type="ORF">BVG16_26960</name>
</gene>
<dbReference type="PROSITE" id="PS51186">
    <property type="entry name" value="GNAT"/>
    <property type="match status" value="1"/>
</dbReference>
<dbReference type="Proteomes" id="UP000190188">
    <property type="component" value="Unassembled WGS sequence"/>
</dbReference>
<reference evidence="2 3" key="1">
    <citation type="submission" date="2017-01" db="EMBL/GenBank/DDBJ databases">
        <title>Genome analysis of Paenibacillus selenitrireducens ES3-24.</title>
        <authorList>
            <person name="Xu D."/>
            <person name="Yao R."/>
            <person name="Zheng S."/>
        </authorList>
    </citation>
    <scope>NUCLEOTIDE SEQUENCE [LARGE SCALE GENOMIC DNA]</scope>
    <source>
        <strain evidence="2 3">ES3-24</strain>
    </source>
</reference>
<accession>A0A1T2X2D2</accession>
<dbReference type="Gene3D" id="3.40.630.30">
    <property type="match status" value="1"/>
</dbReference>
<dbReference type="SUPFAM" id="SSF55729">
    <property type="entry name" value="Acyl-CoA N-acyltransferases (Nat)"/>
    <property type="match status" value="1"/>
</dbReference>
<evidence type="ECO:0000313" key="2">
    <source>
        <dbReference type="EMBL" id="OPA73733.1"/>
    </source>
</evidence>
<dbReference type="InterPro" id="IPR000182">
    <property type="entry name" value="GNAT_dom"/>
</dbReference>
<sequence length="188" mass="21784">MELLQFQQQDCPAMYRNQILTLMQQEWPHAFENQQICWPEVEATHPISLVLIEDHTVISHVGVPSTNIQHQGLSYKAFGLSEVMTHPSYRRQGLGMRLLREAMVLIRQHEPDISIFTCSPALQPFYMQGGWTPMMKTCLVGGTREKPFRSDALGIITMMQFFSEKAQASRHLFEETDVYIELGERKLW</sequence>
<dbReference type="RefSeq" id="WP_078502300.1">
    <property type="nucleotide sequence ID" value="NZ_MSZX01000014.1"/>
</dbReference>
<dbReference type="EMBL" id="MSZX01000014">
    <property type="protein sequence ID" value="OPA73733.1"/>
    <property type="molecule type" value="Genomic_DNA"/>
</dbReference>
<dbReference type="CDD" id="cd04301">
    <property type="entry name" value="NAT_SF"/>
    <property type="match status" value="1"/>
</dbReference>
<organism evidence="2 3">
    <name type="scientific">Paenibacillus selenitireducens</name>
    <dbReference type="NCBI Taxonomy" id="1324314"/>
    <lineage>
        <taxon>Bacteria</taxon>
        <taxon>Bacillati</taxon>
        <taxon>Bacillota</taxon>
        <taxon>Bacilli</taxon>
        <taxon>Bacillales</taxon>
        <taxon>Paenibacillaceae</taxon>
        <taxon>Paenibacillus</taxon>
    </lineage>
</organism>
<comment type="caution">
    <text evidence="2">The sequence shown here is derived from an EMBL/GenBank/DDBJ whole genome shotgun (WGS) entry which is preliminary data.</text>
</comment>
<proteinExistence type="predicted"/>